<proteinExistence type="predicted"/>
<feature type="region of interest" description="Disordered" evidence="2">
    <location>
        <begin position="588"/>
        <end position="669"/>
    </location>
</feature>
<dbReference type="EMBL" id="CAJNOQ010007436">
    <property type="protein sequence ID" value="CAF1168471.1"/>
    <property type="molecule type" value="Genomic_DNA"/>
</dbReference>
<sequence length="886" mass="100526">SEIDVDISQILTDKQQQIFLQYKQFSGLEQKHLLFASLALLGHFARGSFYRHYLSNQIHPLNLYLVIVGPSGAGKSNIVNKIKDAATKIEKLFPEEYCKPVQLGADITEEMSVVTTLTGHGLRKHLTSQSLFLINDEADVIFDGFGVYDIGNSSKVAENVLLLKAYDGIKNESRSTGSTKVKIVSAKLSMLVGVVGTKYQGTLSNWSRNKSNEGIHNRMNYLVLKRPLARRPGSDHQDHIANCSAKIPAHIQDLYAKTPTIFPRYCCLFQLLKNVCAVIDECENELEFEEGEEDELEINQNFIRHAKLKIAELFLSTAKRSPKNPTIPILIIEKSTCVAAWTWYSYLFQTALQLFSIGTIGAPDAYAVTSRRKTHEQTLCDFQYNIFMVGALTSVYPDTSRKMSPFHNLKHIVDPLIVRLEKDGILIRGEFLQDTRQRKKMSLMKVPIPTGPGERAIFEKKLGIYNIEINHYQLLLDNCSKPTLHDLTSDTIELFNVSGQLVPHYHKYDQLTQIIEVHLENNNIEAVIVNGTTRYQTAPTSTFFVNSTTSLAETSWKKQSLATTNTKALQNKTHQGVLPAIQVAIQNQNQPSESELEEEGYNDQTDCMEDGDSKEENESDEHSRTEVLAYQAQDSDGGPDLSATKENRAESNEANHKDEGNSNEATKVKQLKLDPNIRKVAGKYMVFKAVLFSQTDINKISRNEEHRNKAKELLIEQGLLAEGQYFVTHAKALDFSGRQKKTFHNGRLKQFPSTTSSKDKLDFLRKLNVYAGIDWDTYIASFTNVGTHISTKNKWRLTREVATLLRTNVFYSKYVTFNPKVWCYDEQITDEFANLRSKVAKTGRKKISTNENEDVIEQETPHENIQKEVDLPRPRQNIPLNKRRKT</sequence>
<keyword evidence="1" id="KW-0175">Coiled coil</keyword>
<evidence type="ECO:0000313" key="4">
    <source>
        <dbReference type="EMBL" id="CAF3932184.1"/>
    </source>
</evidence>
<organism evidence="3 5">
    <name type="scientific">Didymodactylos carnosus</name>
    <dbReference type="NCBI Taxonomy" id="1234261"/>
    <lineage>
        <taxon>Eukaryota</taxon>
        <taxon>Metazoa</taxon>
        <taxon>Spiralia</taxon>
        <taxon>Gnathifera</taxon>
        <taxon>Rotifera</taxon>
        <taxon>Eurotatoria</taxon>
        <taxon>Bdelloidea</taxon>
        <taxon>Philodinida</taxon>
        <taxon>Philodinidae</taxon>
        <taxon>Didymodactylos</taxon>
    </lineage>
</organism>
<keyword evidence="5" id="KW-1185">Reference proteome</keyword>
<reference evidence="3" key="1">
    <citation type="submission" date="2021-02" db="EMBL/GenBank/DDBJ databases">
        <authorList>
            <person name="Nowell W R."/>
        </authorList>
    </citation>
    <scope>NUCLEOTIDE SEQUENCE</scope>
</reference>
<dbReference type="OrthoDB" id="10010938at2759"/>
<feature type="compositionally biased region" description="Basic and acidic residues" evidence="2">
    <location>
        <begin position="859"/>
        <end position="873"/>
    </location>
</feature>
<dbReference type="InterPro" id="IPR025048">
    <property type="entry name" value="DUF3987"/>
</dbReference>
<dbReference type="Proteomes" id="UP000681722">
    <property type="component" value="Unassembled WGS sequence"/>
</dbReference>
<feature type="compositionally biased region" description="Acidic residues" evidence="2">
    <location>
        <begin position="594"/>
        <end position="613"/>
    </location>
</feature>
<evidence type="ECO:0000256" key="2">
    <source>
        <dbReference type="SAM" id="MobiDB-lite"/>
    </source>
</evidence>
<evidence type="ECO:0000313" key="3">
    <source>
        <dbReference type="EMBL" id="CAF1168471.1"/>
    </source>
</evidence>
<feature type="region of interest" description="Disordered" evidence="2">
    <location>
        <begin position="843"/>
        <end position="886"/>
    </location>
</feature>
<feature type="coiled-coil region" evidence="1">
    <location>
        <begin position="272"/>
        <end position="299"/>
    </location>
</feature>
<feature type="non-terminal residue" evidence="3">
    <location>
        <position position="1"/>
    </location>
</feature>
<name>A0A814U0K3_9BILA</name>
<dbReference type="Proteomes" id="UP000663829">
    <property type="component" value="Unassembled WGS sequence"/>
</dbReference>
<dbReference type="EMBL" id="CAJOBC010007435">
    <property type="protein sequence ID" value="CAF3932184.1"/>
    <property type="molecule type" value="Genomic_DNA"/>
</dbReference>
<dbReference type="Pfam" id="PF13148">
    <property type="entry name" value="DUF3987"/>
    <property type="match status" value="1"/>
</dbReference>
<comment type="caution">
    <text evidence="3">The sequence shown here is derived from an EMBL/GenBank/DDBJ whole genome shotgun (WGS) entry which is preliminary data.</text>
</comment>
<evidence type="ECO:0000313" key="5">
    <source>
        <dbReference type="Proteomes" id="UP000663829"/>
    </source>
</evidence>
<dbReference type="AlphaFoldDB" id="A0A814U0K3"/>
<protein>
    <submittedName>
        <fullName evidence="3">Uncharacterized protein</fullName>
    </submittedName>
</protein>
<feature type="compositionally biased region" description="Basic and acidic residues" evidence="2">
    <location>
        <begin position="614"/>
        <end position="625"/>
    </location>
</feature>
<feature type="compositionally biased region" description="Basic and acidic residues" evidence="2">
    <location>
        <begin position="643"/>
        <end position="660"/>
    </location>
</feature>
<accession>A0A814U0K3</accession>
<evidence type="ECO:0000256" key="1">
    <source>
        <dbReference type="SAM" id="Coils"/>
    </source>
</evidence>
<gene>
    <name evidence="3" type="ORF">GPM918_LOCUS22052</name>
    <name evidence="4" type="ORF">SRO942_LOCUS22050</name>
</gene>